<keyword evidence="4 7" id="KW-0812">Transmembrane</keyword>
<feature type="transmembrane region" description="Helical" evidence="7">
    <location>
        <begin position="294"/>
        <end position="317"/>
    </location>
</feature>
<protein>
    <submittedName>
        <fullName evidence="9">ABC transporter permease</fullName>
    </submittedName>
</protein>
<evidence type="ECO:0000256" key="2">
    <source>
        <dbReference type="ARBA" id="ARBA00022448"/>
    </source>
</evidence>
<evidence type="ECO:0000256" key="4">
    <source>
        <dbReference type="ARBA" id="ARBA00022692"/>
    </source>
</evidence>
<comment type="subcellular location">
    <subcellularLocation>
        <location evidence="1 7">Cell membrane</location>
        <topology evidence="1 7">Multi-pass membrane protein</topology>
    </subcellularLocation>
</comment>
<comment type="caution">
    <text evidence="9">The sequence shown here is derived from an EMBL/GenBank/DDBJ whole genome shotgun (WGS) entry which is preliminary data.</text>
</comment>
<dbReference type="InterPro" id="IPR045621">
    <property type="entry name" value="BPD_transp_1_N"/>
</dbReference>
<keyword evidence="10" id="KW-1185">Reference proteome</keyword>
<evidence type="ECO:0000256" key="7">
    <source>
        <dbReference type="RuleBase" id="RU363032"/>
    </source>
</evidence>
<proteinExistence type="inferred from homology"/>
<keyword evidence="6 7" id="KW-0472">Membrane</keyword>
<organism evidence="9 10">
    <name type="scientific">Paracoccus nototheniae</name>
    <dbReference type="NCBI Taxonomy" id="2489002"/>
    <lineage>
        <taxon>Bacteria</taxon>
        <taxon>Pseudomonadati</taxon>
        <taxon>Pseudomonadota</taxon>
        <taxon>Alphaproteobacteria</taxon>
        <taxon>Rhodobacterales</taxon>
        <taxon>Paracoccaceae</taxon>
        <taxon>Paracoccus</taxon>
    </lineage>
</organism>
<sequence>MMGKAITGQAILGPGPIRNAVAYRLAQALVVALLVGVLTFLMMQALPGDMAFRIAAGRYGYDMVDAAAADAVRAELGLDRPAWQAFLIWLGDLARLDLGVSVISGRPVIDEIRHQLGASLQLAGVAVLLSALIGPPLGILAGLRAGGWLDRSLLVVSSALRAVPQFLMGLMLIVLLSIELGWLPAAGHGRAEHLILPALTLALGLAAVSARVARDAMAGVAARPFYAFGRWKGLSEGQMLRRHGLRNIGVALVTFLSLQFVMLVEGVVVVEAIFGWPGIGHALVHAIFGRDIPMVQGTALLLGLGFVALNAATDLLAHLIDPRGART</sequence>
<dbReference type="Gene3D" id="1.10.3720.10">
    <property type="entry name" value="MetI-like"/>
    <property type="match status" value="1"/>
</dbReference>
<dbReference type="Pfam" id="PF19300">
    <property type="entry name" value="BPD_transp_1_N"/>
    <property type="match status" value="1"/>
</dbReference>
<keyword evidence="3" id="KW-1003">Cell membrane</keyword>
<feature type="transmembrane region" description="Helical" evidence="7">
    <location>
        <begin position="21"/>
        <end position="43"/>
    </location>
</feature>
<dbReference type="CDD" id="cd06261">
    <property type="entry name" value="TM_PBP2"/>
    <property type="match status" value="1"/>
</dbReference>
<feature type="transmembrane region" description="Helical" evidence="7">
    <location>
        <begin position="163"/>
        <end position="182"/>
    </location>
</feature>
<dbReference type="EMBL" id="JBHTOQ010000022">
    <property type="protein sequence ID" value="MFD1482077.1"/>
    <property type="molecule type" value="Genomic_DNA"/>
</dbReference>
<feature type="transmembrane region" description="Helical" evidence="7">
    <location>
        <begin position="248"/>
        <end position="274"/>
    </location>
</feature>
<dbReference type="PROSITE" id="PS50928">
    <property type="entry name" value="ABC_TM1"/>
    <property type="match status" value="1"/>
</dbReference>
<evidence type="ECO:0000256" key="3">
    <source>
        <dbReference type="ARBA" id="ARBA00022475"/>
    </source>
</evidence>
<dbReference type="Pfam" id="PF00528">
    <property type="entry name" value="BPD_transp_1"/>
    <property type="match status" value="1"/>
</dbReference>
<evidence type="ECO:0000313" key="9">
    <source>
        <dbReference type="EMBL" id="MFD1482077.1"/>
    </source>
</evidence>
<evidence type="ECO:0000256" key="6">
    <source>
        <dbReference type="ARBA" id="ARBA00023136"/>
    </source>
</evidence>
<keyword evidence="2 7" id="KW-0813">Transport</keyword>
<gene>
    <name evidence="9" type="ORF">ACFQ5P_12300</name>
</gene>
<dbReference type="InterPro" id="IPR000515">
    <property type="entry name" value="MetI-like"/>
</dbReference>
<dbReference type="RefSeq" id="WP_242679690.1">
    <property type="nucleotide sequence ID" value="NZ_CBCSAJ010000044.1"/>
</dbReference>
<evidence type="ECO:0000256" key="1">
    <source>
        <dbReference type="ARBA" id="ARBA00004651"/>
    </source>
</evidence>
<dbReference type="InterPro" id="IPR035906">
    <property type="entry name" value="MetI-like_sf"/>
</dbReference>
<dbReference type="PANTHER" id="PTHR43163:SF6">
    <property type="entry name" value="DIPEPTIDE TRANSPORT SYSTEM PERMEASE PROTEIN DPPB-RELATED"/>
    <property type="match status" value="1"/>
</dbReference>
<evidence type="ECO:0000259" key="8">
    <source>
        <dbReference type="PROSITE" id="PS50928"/>
    </source>
</evidence>
<name>A0ABW4DWE5_9RHOB</name>
<evidence type="ECO:0000313" key="10">
    <source>
        <dbReference type="Proteomes" id="UP001597302"/>
    </source>
</evidence>
<feature type="transmembrane region" description="Helical" evidence="7">
    <location>
        <begin position="194"/>
        <end position="213"/>
    </location>
</feature>
<feature type="domain" description="ABC transmembrane type-1" evidence="8">
    <location>
        <begin position="116"/>
        <end position="317"/>
    </location>
</feature>
<dbReference type="SUPFAM" id="SSF161098">
    <property type="entry name" value="MetI-like"/>
    <property type="match status" value="1"/>
</dbReference>
<feature type="transmembrane region" description="Helical" evidence="7">
    <location>
        <begin position="122"/>
        <end position="143"/>
    </location>
</feature>
<dbReference type="Proteomes" id="UP001597302">
    <property type="component" value="Unassembled WGS sequence"/>
</dbReference>
<dbReference type="PANTHER" id="PTHR43163">
    <property type="entry name" value="DIPEPTIDE TRANSPORT SYSTEM PERMEASE PROTEIN DPPB-RELATED"/>
    <property type="match status" value="1"/>
</dbReference>
<comment type="similarity">
    <text evidence="7">Belongs to the binding-protein-dependent transport system permease family.</text>
</comment>
<evidence type="ECO:0000256" key="5">
    <source>
        <dbReference type="ARBA" id="ARBA00022989"/>
    </source>
</evidence>
<keyword evidence="5 7" id="KW-1133">Transmembrane helix</keyword>
<reference evidence="10" key="1">
    <citation type="journal article" date="2019" name="Int. J. Syst. Evol. Microbiol.">
        <title>The Global Catalogue of Microorganisms (GCM) 10K type strain sequencing project: providing services to taxonomists for standard genome sequencing and annotation.</title>
        <authorList>
            <consortium name="The Broad Institute Genomics Platform"/>
            <consortium name="The Broad Institute Genome Sequencing Center for Infectious Disease"/>
            <person name="Wu L."/>
            <person name="Ma J."/>
        </authorList>
    </citation>
    <scope>NUCLEOTIDE SEQUENCE [LARGE SCALE GENOMIC DNA]</scope>
    <source>
        <strain evidence="10">CCM 8875</strain>
    </source>
</reference>
<accession>A0ABW4DWE5</accession>